<keyword evidence="2" id="KW-1185">Reference proteome</keyword>
<evidence type="ECO:0000313" key="2">
    <source>
        <dbReference type="Proteomes" id="UP000515163"/>
    </source>
</evidence>
<dbReference type="OrthoDB" id="5988065at2759"/>
<reference evidence="3" key="1">
    <citation type="submission" date="2025-08" db="UniProtKB">
        <authorList>
            <consortium name="RefSeq"/>
        </authorList>
    </citation>
    <scope>IDENTIFICATION</scope>
    <source>
        <tissue evidence="3">Tentacle</tissue>
    </source>
</reference>
<dbReference type="InterPro" id="IPR031569">
    <property type="entry name" value="ApeC"/>
</dbReference>
<evidence type="ECO:0000313" key="3">
    <source>
        <dbReference type="RefSeq" id="XP_031559864.1"/>
    </source>
</evidence>
<dbReference type="GeneID" id="116296049"/>
<dbReference type="Proteomes" id="UP000515163">
    <property type="component" value="Unplaced"/>
</dbReference>
<dbReference type="PANTHER" id="PTHR19324:SF33">
    <property type="entry name" value="MUCIN-5AC"/>
    <property type="match status" value="1"/>
</dbReference>
<accession>A0A6P8HTZ7</accession>
<proteinExistence type="predicted"/>
<dbReference type="InParanoid" id="A0A6P8HTZ7"/>
<name>A0A6P8HTZ7_ACTTE</name>
<dbReference type="RefSeq" id="XP_031559864.1">
    <property type="nucleotide sequence ID" value="XM_031704004.1"/>
</dbReference>
<dbReference type="AlphaFoldDB" id="A0A6P8HTZ7"/>
<organism evidence="2 3">
    <name type="scientific">Actinia tenebrosa</name>
    <name type="common">Australian red waratah sea anemone</name>
    <dbReference type="NCBI Taxonomy" id="6105"/>
    <lineage>
        <taxon>Eukaryota</taxon>
        <taxon>Metazoa</taxon>
        <taxon>Cnidaria</taxon>
        <taxon>Anthozoa</taxon>
        <taxon>Hexacorallia</taxon>
        <taxon>Actiniaria</taxon>
        <taxon>Actiniidae</taxon>
        <taxon>Actinia</taxon>
    </lineage>
</organism>
<feature type="domain" description="Apextrin C-terminal" evidence="1">
    <location>
        <begin position="1"/>
        <end position="157"/>
    </location>
</feature>
<evidence type="ECO:0000259" key="1">
    <source>
        <dbReference type="Pfam" id="PF16977"/>
    </source>
</evidence>
<dbReference type="Pfam" id="PF16977">
    <property type="entry name" value="ApeC"/>
    <property type="match status" value="1"/>
</dbReference>
<feature type="non-terminal residue" evidence="3">
    <location>
        <position position="164"/>
    </location>
</feature>
<dbReference type="PANTHER" id="PTHR19324">
    <property type="entry name" value="PERFORIN-LIKE PROTEIN 1"/>
    <property type="match status" value="1"/>
</dbReference>
<dbReference type="KEGG" id="aten:116296049"/>
<gene>
    <name evidence="3" type="primary">LOC116296049</name>
</gene>
<sequence length="164" mass="19985">MQGEVSQYRVIRNFCIKTIHRTIYQYWPTGQYCIYGKPDKQSYGWIEMYDDRQSNFFSVWPFANQRYYHWAIRLYFFCQTSGNKKIPISLPITKPFYLLPYGSRDCQQVKWMVATTEWIKYHTHDYSYSYYQKHGTVPNHKLGDWNHNGITMFYCYYESKKPSS</sequence>
<protein>
    <submittedName>
        <fullName evidence="3">Uncharacterized protein LOC116296049</fullName>
    </submittedName>
</protein>